<evidence type="ECO:0000256" key="5">
    <source>
        <dbReference type="RuleBase" id="RU003616"/>
    </source>
</evidence>
<dbReference type="Gene3D" id="2.60.40.790">
    <property type="match status" value="1"/>
</dbReference>
<evidence type="ECO:0000313" key="8">
    <source>
        <dbReference type="EMBL" id="KAK9289861.1"/>
    </source>
</evidence>
<evidence type="ECO:0000313" key="9">
    <source>
        <dbReference type="Proteomes" id="UP001415857"/>
    </source>
</evidence>
<evidence type="ECO:0000256" key="2">
    <source>
        <dbReference type="ARBA" id="ARBA00022475"/>
    </source>
</evidence>
<keyword evidence="9" id="KW-1185">Reference proteome</keyword>
<evidence type="ECO:0000256" key="4">
    <source>
        <dbReference type="PROSITE-ProRule" id="PRU00285"/>
    </source>
</evidence>
<keyword evidence="6" id="KW-0812">Transmembrane</keyword>
<dbReference type="GO" id="GO:0005886">
    <property type="term" value="C:plasma membrane"/>
    <property type="evidence" value="ECO:0007669"/>
    <property type="project" value="UniProtKB-SubCell"/>
</dbReference>
<name>A0AAP0S970_LIQFO</name>
<feature type="domain" description="SHSP" evidence="7">
    <location>
        <begin position="12"/>
        <end position="116"/>
    </location>
</feature>
<dbReference type="AlphaFoldDB" id="A0AAP0S970"/>
<dbReference type="CDD" id="cd00298">
    <property type="entry name" value="ACD_sHsps_p23-like"/>
    <property type="match status" value="1"/>
</dbReference>
<protein>
    <recommendedName>
        <fullName evidence="7">SHSP domain-containing protein</fullName>
    </recommendedName>
</protein>
<keyword evidence="6" id="KW-1133">Transmembrane helix</keyword>
<dbReference type="GO" id="GO:0034605">
    <property type="term" value="P:cellular response to heat"/>
    <property type="evidence" value="ECO:0007669"/>
    <property type="project" value="TreeGrafter"/>
</dbReference>
<comment type="subcellular location">
    <subcellularLocation>
        <location evidence="1">Cell membrane</location>
        <topology evidence="1">Single-pass membrane protein</topology>
    </subcellularLocation>
</comment>
<accession>A0AAP0S970</accession>
<evidence type="ECO:0000256" key="3">
    <source>
        <dbReference type="ARBA" id="ARBA00022821"/>
    </source>
</evidence>
<reference evidence="8 9" key="1">
    <citation type="journal article" date="2024" name="Plant J.">
        <title>Genome sequences and population genomics reveal climatic adaptation and genomic divergence between two closely related sweetgum species.</title>
        <authorList>
            <person name="Xu W.Q."/>
            <person name="Ren C.Q."/>
            <person name="Zhang X.Y."/>
            <person name="Comes H.P."/>
            <person name="Liu X.H."/>
            <person name="Li Y.G."/>
            <person name="Kettle C.J."/>
            <person name="Jalonen R."/>
            <person name="Gaisberger H."/>
            <person name="Ma Y.Z."/>
            <person name="Qiu Y.X."/>
        </authorList>
    </citation>
    <scope>NUCLEOTIDE SEQUENCE [LARGE SCALE GENOMIC DNA]</scope>
    <source>
        <strain evidence="8">Hangzhou</strain>
    </source>
</reference>
<dbReference type="PANTHER" id="PTHR43670:SF114">
    <property type="entry name" value="OS05G0592000 PROTEIN"/>
    <property type="match status" value="1"/>
</dbReference>
<proteinExistence type="inferred from homology"/>
<evidence type="ECO:0000259" key="7">
    <source>
        <dbReference type="PROSITE" id="PS01031"/>
    </source>
</evidence>
<evidence type="ECO:0000256" key="1">
    <source>
        <dbReference type="ARBA" id="ARBA00004162"/>
    </source>
</evidence>
<feature type="transmembrane region" description="Helical" evidence="6">
    <location>
        <begin position="136"/>
        <end position="154"/>
    </location>
</feature>
<comment type="caution">
    <text evidence="8">The sequence shown here is derived from an EMBL/GenBank/DDBJ whole genome shotgun (WGS) entry which is preliminary data.</text>
</comment>
<dbReference type="PROSITE" id="PS01031">
    <property type="entry name" value="SHSP"/>
    <property type="match status" value="1"/>
</dbReference>
<dbReference type="Proteomes" id="UP001415857">
    <property type="component" value="Unassembled WGS sequence"/>
</dbReference>
<dbReference type="PANTHER" id="PTHR43670">
    <property type="entry name" value="HEAT SHOCK PROTEIN 26"/>
    <property type="match status" value="1"/>
</dbReference>
<keyword evidence="3" id="KW-0611">Plant defense</keyword>
<keyword evidence="2" id="KW-1003">Cell membrane</keyword>
<dbReference type="InterPro" id="IPR002068">
    <property type="entry name" value="A-crystallin/Hsp20_dom"/>
</dbReference>
<dbReference type="EMBL" id="JBBPBK010000002">
    <property type="protein sequence ID" value="KAK9289861.1"/>
    <property type="molecule type" value="Genomic_DNA"/>
</dbReference>
<dbReference type="SUPFAM" id="SSF49764">
    <property type="entry name" value="HSP20-like chaperones"/>
    <property type="match status" value="1"/>
</dbReference>
<dbReference type="GO" id="GO:0006952">
    <property type="term" value="P:defense response"/>
    <property type="evidence" value="ECO:0007669"/>
    <property type="project" value="UniProtKB-KW"/>
</dbReference>
<dbReference type="InterPro" id="IPR008978">
    <property type="entry name" value="HSP20-like_chaperone"/>
</dbReference>
<keyword evidence="6" id="KW-0472">Membrane</keyword>
<organism evidence="8 9">
    <name type="scientific">Liquidambar formosana</name>
    <name type="common">Formosan gum</name>
    <dbReference type="NCBI Taxonomy" id="63359"/>
    <lineage>
        <taxon>Eukaryota</taxon>
        <taxon>Viridiplantae</taxon>
        <taxon>Streptophyta</taxon>
        <taxon>Embryophyta</taxon>
        <taxon>Tracheophyta</taxon>
        <taxon>Spermatophyta</taxon>
        <taxon>Magnoliopsida</taxon>
        <taxon>eudicotyledons</taxon>
        <taxon>Gunneridae</taxon>
        <taxon>Pentapetalae</taxon>
        <taxon>Saxifragales</taxon>
        <taxon>Altingiaceae</taxon>
        <taxon>Liquidambar</taxon>
    </lineage>
</organism>
<comment type="similarity">
    <text evidence="4 5">Belongs to the small heat shock protein (HSP20) family.</text>
</comment>
<dbReference type="Pfam" id="PF00011">
    <property type="entry name" value="HSP20"/>
    <property type="match status" value="1"/>
</dbReference>
<evidence type="ECO:0000256" key="6">
    <source>
        <dbReference type="SAM" id="Phobius"/>
    </source>
</evidence>
<gene>
    <name evidence="8" type="ORF">L1049_008022</name>
</gene>
<sequence length="164" mass="18410">MACATKAGATVPHSYADFEPFCIWKREEECDTLIIDLQEFRKDQLKVQIDNQGTLTVTGERQKDGTSWSRFCRQIKIPKECKANEICAKFICGRLHILMPKKVVVPVEKELWTTGECVPCCGSKAAKWMSKINKTMVVNVVLAIAVGVALGAYAECKYRPLITH</sequence>